<dbReference type="Proteomes" id="UP001642720">
    <property type="component" value="Unassembled WGS sequence"/>
</dbReference>
<organism evidence="1 2">
    <name type="scientific">Trichoderma ghanense</name>
    <dbReference type="NCBI Taxonomy" id="65468"/>
    <lineage>
        <taxon>Eukaryota</taxon>
        <taxon>Fungi</taxon>
        <taxon>Dikarya</taxon>
        <taxon>Ascomycota</taxon>
        <taxon>Pezizomycotina</taxon>
        <taxon>Sordariomycetes</taxon>
        <taxon>Hypocreomycetidae</taxon>
        <taxon>Hypocreales</taxon>
        <taxon>Hypocreaceae</taxon>
        <taxon>Trichoderma</taxon>
    </lineage>
</organism>
<keyword evidence="2" id="KW-1185">Reference proteome</keyword>
<gene>
    <name evidence="1" type="ORF">CCMA1212_002078</name>
</gene>
<dbReference type="GeneID" id="300573930"/>
<reference evidence="1 2" key="1">
    <citation type="submission" date="2018-01" db="EMBL/GenBank/DDBJ databases">
        <title>Genome characterization of the sugarcane-associated fungus Trichoderma ghanense CCMA-1212 and their application in lignocelulose bioconversion.</title>
        <authorList>
            <person name="Steindorff A.S."/>
            <person name="Mendes T.D."/>
            <person name="Vilela E.S.D."/>
            <person name="Rodrigues D.S."/>
            <person name="Formighieri E.F."/>
            <person name="Melo I.S."/>
            <person name="Favaro L.C.L."/>
        </authorList>
    </citation>
    <scope>NUCLEOTIDE SEQUENCE [LARGE SCALE GENOMIC DNA]</scope>
    <source>
        <strain evidence="1 2">CCMA-1212</strain>
    </source>
</reference>
<proteinExistence type="predicted"/>
<protein>
    <submittedName>
        <fullName evidence="1">Uncharacterized protein</fullName>
    </submittedName>
</protein>
<dbReference type="RefSeq" id="XP_073562401.1">
    <property type="nucleotide sequence ID" value="XM_073699480.1"/>
</dbReference>
<evidence type="ECO:0000313" key="2">
    <source>
        <dbReference type="Proteomes" id="UP001642720"/>
    </source>
</evidence>
<dbReference type="EMBL" id="PPTA01000002">
    <property type="protein sequence ID" value="TFB06200.1"/>
    <property type="molecule type" value="Genomic_DNA"/>
</dbReference>
<sequence length="63" mass="7425">MPRRRRTCACRPGGQSTAGMQRVLARGQLGNVSQPPSRFQSHDKERHMYLEPHRDKQNFHRRL</sequence>
<comment type="caution">
    <text evidence="1">The sequence shown here is derived from an EMBL/GenBank/DDBJ whole genome shotgun (WGS) entry which is preliminary data.</text>
</comment>
<accession>A0ABY2HCY6</accession>
<evidence type="ECO:0000313" key="1">
    <source>
        <dbReference type="EMBL" id="TFB06200.1"/>
    </source>
</evidence>
<name>A0ABY2HCY6_9HYPO</name>